<dbReference type="EMBL" id="CP000561">
    <property type="protein sequence ID" value="ABO08571.1"/>
    <property type="molecule type" value="Genomic_DNA"/>
</dbReference>
<dbReference type="AlphaFoldDB" id="A3MVA4"/>
<organism evidence="2 3">
    <name type="scientific">Pyrobaculum calidifontis (strain DSM 21063 / JCM 11548 / VA1)</name>
    <dbReference type="NCBI Taxonomy" id="410359"/>
    <lineage>
        <taxon>Archaea</taxon>
        <taxon>Thermoproteota</taxon>
        <taxon>Thermoprotei</taxon>
        <taxon>Thermoproteales</taxon>
        <taxon>Thermoproteaceae</taxon>
        <taxon>Pyrobaculum</taxon>
    </lineage>
</organism>
<evidence type="ECO:0008006" key="4">
    <source>
        <dbReference type="Google" id="ProtNLM"/>
    </source>
</evidence>
<gene>
    <name evidence="2" type="ordered locus">Pcal_1146</name>
</gene>
<feature type="transmembrane region" description="Helical" evidence="1">
    <location>
        <begin position="153"/>
        <end position="176"/>
    </location>
</feature>
<keyword evidence="1" id="KW-0812">Transmembrane</keyword>
<evidence type="ECO:0000256" key="1">
    <source>
        <dbReference type="SAM" id="Phobius"/>
    </source>
</evidence>
<protein>
    <recommendedName>
        <fullName evidence="4">DUF996 domain-containing protein</fullName>
    </recommendedName>
</protein>
<evidence type="ECO:0000313" key="2">
    <source>
        <dbReference type="EMBL" id="ABO08571.1"/>
    </source>
</evidence>
<dbReference type="HOGENOM" id="CLU_1418737_0_0_2"/>
<dbReference type="RefSeq" id="WP_011849829.1">
    <property type="nucleotide sequence ID" value="NC_009073.1"/>
</dbReference>
<proteinExistence type="predicted"/>
<feature type="transmembrane region" description="Helical" evidence="1">
    <location>
        <begin position="104"/>
        <end position="128"/>
    </location>
</feature>
<dbReference type="GeneID" id="4909730"/>
<reference evidence="2" key="1">
    <citation type="submission" date="2007-02" db="EMBL/GenBank/DDBJ databases">
        <title>Complete sequence of Pyrobaculum calidifontis JCM 11548.</title>
        <authorList>
            <consortium name="US DOE Joint Genome Institute"/>
            <person name="Copeland A."/>
            <person name="Lucas S."/>
            <person name="Lapidus A."/>
            <person name="Barry K."/>
            <person name="Glavina del Rio T."/>
            <person name="Dalin E."/>
            <person name="Tice H."/>
            <person name="Pitluck S."/>
            <person name="Chain P."/>
            <person name="Malfatti S."/>
            <person name="Shin M."/>
            <person name="Vergez L."/>
            <person name="Schmutz J."/>
            <person name="Larimer F."/>
            <person name="Land M."/>
            <person name="Hauser L."/>
            <person name="Kyrpides N."/>
            <person name="Mikhailova N."/>
            <person name="Cozen A.E."/>
            <person name="Fitz-Gibbon S.T."/>
            <person name="House C.H."/>
            <person name="Saltikov C."/>
            <person name="Lowe T.M."/>
            <person name="Richardson P."/>
        </authorList>
    </citation>
    <scope>NUCLEOTIDE SEQUENCE [LARGE SCALE GENOMIC DNA]</scope>
    <source>
        <strain evidence="2">JCM 11548</strain>
    </source>
</reference>
<feature type="transmembrane region" description="Helical" evidence="1">
    <location>
        <begin position="71"/>
        <end position="92"/>
    </location>
</feature>
<dbReference type="KEGG" id="pcl:Pcal_1146"/>
<sequence>MRLIVAALALYIVSLAAGVVGQLLLSSLAGAAYVVAVGAVLMQLRRGLNSLKSAAGDAAKFLPTDSYDAAILLYVVSGVFLQAAGFFLASQIPQLQPTVDVEKIAGLALFVLGVALLAVVGFVAWVYLVEVFTRDLYIFQVAKGLVVFRPHSATFYVVLGLITLGLLYFYWLYVVWRWMSQLEKLMKSPPS</sequence>
<dbReference type="Proteomes" id="UP000001431">
    <property type="component" value="Chromosome"/>
</dbReference>
<name>A3MVA4_PYRCJ</name>
<keyword evidence="3" id="KW-1185">Reference proteome</keyword>
<dbReference type="eggNOG" id="arCOG05645">
    <property type="taxonomic scope" value="Archaea"/>
</dbReference>
<keyword evidence="1" id="KW-0472">Membrane</keyword>
<accession>A3MVA4</accession>
<dbReference type="STRING" id="410359.Pcal_1146"/>
<dbReference type="OrthoDB" id="29198at2157"/>
<evidence type="ECO:0000313" key="3">
    <source>
        <dbReference type="Proteomes" id="UP000001431"/>
    </source>
</evidence>
<keyword evidence="1" id="KW-1133">Transmembrane helix</keyword>